<dbReference type="Proteomes" id="UP000244523">
    <property type="component" value="Unassembled WGS sequence"/>
</dbReference>
<reference evidence="1 2" key="1">
    <citation type="submission" date="2018-04" db="EMBL/GenBank/DDBJ databases">
        <title>Genomic Encyclopedia of Archaeal and Bacterial Type Strains, Phase II (KMG-II): from individual species to whole genera.</title>
        <authorList>
            <person name="Goeker M."/>
        </authorList>
    </citation>
    <scope>NUCLEOTIDE SEQUENCE [LARGE SCALE GENOMIC DNA]</scope>
    <source>
        <strain evidence="1 2">DSM 29955</strain>
    </source>
</reference>
<dbReference type="RefSeq" id="WP_168769376.1">
    <property type="nucleotide sequence ID" value="NZ_QBUD01000001.1"/>
</dbReference>
<evidence type="ECO:0000313" key="1">
    <source>
        <dbReference type="EMBL" id="PUB18746.1"/>
    </source>
</evidence>
<organism evidence="1 2">
    <name type="scientific">Yoonia sediminilitoris</name>
    <dbReference type="NCBI Taxonomy" id="1286148"/>
    <lineage>
        <taxon>Bacteria</taxon>
        <taxon>Pseudomonadati</taxon>
        <taxon>Pseudomonadota</taxon>
        <taxon>Alphaproteobacteria</taxon>
        <taxon>Rhodobacterales</taxon>
        <taxon>Paracoccaceae</taxon>
        <taxon>Yoonia</taxon>
    </lineage>
</organism>
<proteinExistence type="predicted"/>
<gene>
    <name evidence="1" type="ORF">C8N45_101332</name>
</gene>
<accession>A0A2T6KQB3</accession>
<sequence>MPDYNFEKCVFVNCPFDEEYEPLLQAILFCIVDLGFTPRLASENQDSGDVRLVKIRELIEASKFSIHDLSRCQARKVGEHFRLNMPFELGIDYGCRQYFGDGREAKRFLILEEQRYRYQAALSDISGSDIQAHKGDYQLAVKKVRNWLVNVAGADGVGPTAIFRNYTDFQEWYWEKMRAAGASEDDIREYPTSEVLDAMHEWVANGRPI</sequence>
<dbReference type="EMBL" id="QBUD01000001">
    <property type="protein sequence ID" value="PUB18746.1"/>
    <property type="molecule type" value="Genomic_DNA"/>
</dbReference>
<protein>
    <submittedName>
        <fullName evidence="1">Uncharacterized protein</fullName>
    </submittedName>
</protein>
<evidence type="ECO:0000313" key="2">
    <source>
        <dbReference type="Proteomes" id="UP000244523"/>
    </source>
</evidence>
<name>A0A2T6KQB3_9RHOB</name>
<comment type="caution">
    <text evidence="1">The sequence shown here is derived from an EMBL/GenBank/DDBJ whole genome shotgun (WGS) entry which is preliminary data.</text>
</comment>
<dbReference type="AlphaFoldDB" id="A0A2T6KQB3"/>
<keyword evidence="2" id="KW-1185">Reference proteome</keyword>